<dbReference type="Proteomes" id="UP001148018">
    <property type="component" value="Unassembled WGS sequence"/>
</dbReference>
<dbReference type="InterPro" id="IPR036322">
    <property type="entry name" value="WD40_repeat_dom_sf"/>
</dbReference>
<evidence type="ECO:0000313" key="2">
    <source>
        <dbReference type="EMBL" id="KAJ3581085.1"/>
    </source>
</evidence>
<gene>
    <name evidence="2" type="ORF">NHX12_017064</name>
</gene>
<dbReference type="EMBL" id="JANIIK010003778">
    <property type="protein sequence ID" value="KAJ3581085.1"/>
    <property type="molecule type" value="Genomic_DNA"/>
</dbReference>
<keyword evidence="1" id="KW-0677">Repeat</keyword>
<evidence type="ECO:0000256" key="1">
    <source>
        <dbReference type="ARBA" id="ARBA00022737"/>
    </source>
</evidence>
<keyword evidence="3" id="KW-1185">Reference proteome</keyword>
<dbReference type="OrthoDB" id="5980302at2759"/>
<dbReference type="PANTHER" id="PTHR44324:SF4">
    <property type="entry name" value="WD40 REPEAT DOMAIN 95"/>
    <property type="match status" value="1"/>
</dbReference>
<dbReference type="Gene3D" id="2.130.10.10">
    <property type="entry name" value="YVTN repeat-like/Quinoprotein amine dehydrogenase"/>
    <property type="match status" value="1"/>
</dbReference>
<dbReference type="SUPFAM" id="SSF50978">
    <property type="entry name" value="WD40 repeat-like"/>
    <property type="match status" value="1"/>
</dbReference>
<comment type="caution">
    <text evidence="2">The sequence shown here is derived from an EMBL/GenBank/DDBJ whole genome shotgun (WGS) entry which is preliminary data.</text>
</comment>
<reference evidence="2" key="1">
    <citation type="submission" date="2022-07" db="EMBL/GenBank/DDBJ databases">
        <title>Chromosome-level genome of Muraenolepis orangiensis.</title>
        <authorList>
            <person name="Kim J."/>
        </authorList>
    </citation>
    <scope>NUCLEOTIDE SEQUENCE</scope>
    <source>
        <strain evidence="2">KU_S4_2022</strain>
        <tissue evidence="2">Muscle</tissue>
    </source>
</reference>
<dbReference type="InterPro" id="IPR015943">
    <property type="entry name" value="WD40/YVTN_repeat-like_dom_sf"/>
</dbReference>
<name>A0A9Q0D3G8_9TELE</name>
<evidence type="ECO:0000313" key="3">
    <source>
        <dbReference type="Proteomes" id="UP001148018"/>
    </source>
</evidence>
<sequence length="262" mass="28705">MAQCPPALLATGSYDGEILVWNAVSGHIQCRFRSPIPTEHHGHAQGYVNFWSVQNAGKLLCCFKASEARITKLITTADGAVLYAADGTGFIYVYDIQNLSPDPGPPRGTFGQADSWNVRIAASWKHPAVPHEILVDPLSTPVHRLLGEDQGAVGAVDPQPADVQALEQLKPESPPLYISESYIEKELKNMCPEQHGPRLRHEMFKQNNKLPTHGGSTVYHSLKCIDIVEQPEVRVKPELLSLAGHNPFIASSTEDLESSQDT</sequence>
<dbReference type="AlphaFoldDB" id="A0A9Q0D3G8"/>
<proteinExistence type="predicted"/>
<protein>
    <submittedName>
        <fullName evidence="2">Uncharacterized protein</fullName>
    </submittedName>
</protein>
<accession>A0A9Q0D3G8</accession>
<dbReference type="PANTHER" id="PTHR44324">
    <property type="entry name" value="WD40 REPEAT DOMAIN 95"/>
    <property type="match status" value="1"/>
</dbReference>
<dbReference type="InterPro" id="IPR051242">
    <property type="entry name" value="WD-EF-hand_domain"/>
</dbReference>
<organism evidence="2 3">
    <name type="scientific">Muraenolepis orangiensis</name>
    <name type="common">Patagonian moray cod</name>
    <dbReference type="NCBI Taxonomy" id="630683"/>
    <lineage>
        <taxon>Eukaryota</taxon>
        <taxon>Metazoa</taxon>
        <taxon>Chordata</taxon>
        <taxon>Craniata</taxon>
        <taxon>Vertebrata</taxon>
        <taxon>Euteleostomi</taxon>
        <taxon>Actinopterygii</taxon>
        <taxon>Neopterygii</taxon>
        <taxon>Teleostei</taxon>
        <taxon>Neoteleostei</taxon>
        <taxon>Acanthomorphata</taxon>
        <taxon>Zeiogadaria</taxon>
        <taxon>Gadariae</taxon>
        <taxon>Gadiformes</taxon>
        <taxon>Muraenolepidoidei</taxon>
        <taxon>Muraenolepididae</taxon>
        <taxon>Muraenolepis</taxon>
    </lineage>
</organism>